<keyword evidence="3 7" id="KW-0694">RNA-binding</keyword>
<comment type="function">
    <text evidence="7 10">This protein binds specifically to 23S rRNA; its binding is stimulated by other ribosomal proteins, e.g., L4, L17, and L20. It is important during the early stages of 50S assembly. It makes multiple contacts with different domains of the 23S rRNA in the assembled 50S subunit and ribosome.</text>
</comment>
<comment type="function">
    <text evidence="7">The globular domain of the protein is located near the polypeptide exit tunnel on the outside of the subunit, while an extended beta-hairpin is found that lines the wall of the exit tunnel in the center of the 70S ribosome.</text>
</comment>
<evidence type="ECO:0000256" key="2">
    <source>
        <dbReference type="ARBA" id="ARBA00022730"/>
    </source>
</evidence>
<comment type="caution">
    <text evidence="12">The sequence shown here is derived from an EMBL/GenBank/DDBJ whole genome shotgun (WGS) entry which is preliminary data.</text>
</comment>
<evidence type="ECO:0000256" key="8">
    <source>
        <dbReference type="RuleBase" id="RU004005"/>
    </source>
</evidence>
<dbReference type="PANTHER" id="PTHR13501">
    <property type="entry name" value="CHLOROPLAST 50S RIBOSOMAL PROTEIN L22-RELATED"/>
    <property type="match status" value="1"/>
</dbReference>
<dbReference type="GO" id="GO:0022625">
    <property type="term" value="C:cytosolic large ribosomal subunit"/>
    <property type="evidence" value="ECO:0007669"/>
    <property type="project" value="TreeGrafter"/>
</dbReference>
<feature type="compositionally biased region" description="Basic and acidic residues" evidence="11">
    <location>
        <begin position="8"/>
        <end position="17"/>
    </location>
</feature>
<dbReference type="AlphaFoldDB" id="A0A395LWD7"/>
<evidence type="ECO:0000256" key="1">
    <source>
        <dbReference type="ARBA" id="ARBA00009451"/>
    </source>
</evidence>
<dbReference type="GO" id="GO:0006412">
    <property type="term" value="P:translation"/>
    <property type="evidence" value="ECO:0007669"/>
    <property type="project" value="UniProtKB-UniRule"/>
</dbReference>
<evidence type="ECO:0000256" key="5">
    <source>
        <dbReference type="ARBA" id="ARBA00023274"/>
    </source>
</evidence>
<feature type="region of interest" description="Disordered" evidence="11">
    <location>
        <begin position="1"/>
        <end position="21"/>
    </location>
</feature>
<dbReference type="CDD" id="cd00336">
    <property type="entry name" value="Ribosomal_L22"/>
    <property type="match status" value="1"/>
</dbReference>
<comment type="subunit">
    <text evidence="7 9">Part of the 50S ribosomal subunit.</text>
</comment>
<dbReference type="Proteomes" id="UP000266389">
    <property type="component" value="Unassembled WGS sequence"/>
</dbReference>
<dbReference type="SUPFAM" id="SSF54843">
    <property type="entry name" value="Ribosomal protein L22"/>
    <property type="match status" value="1"/>
</dbReference>
<evidence type="ECO:0000256" key="3">
    <source>
        <dbReference type="ARBA" id="ARBA00022884"/>
    </source>
</evidence>
<dbReference type="HAMAP" id="MF_01331_B">
    <property type="entry name" value="Ribosomal_uL22_B"/>
    <property type="match status" value="1"/>
</dbReference>
<dbReference type="EMBL" id="PHFL01000071">
    <property type="protein sequence ID" value="RFM22979.1"/>
    <property type="molecule type" value="Genomic_DNA"/>
</dbReference>
<evidence type="ECO:0000256" key="6">
    <source>
        <dbReference type="ARBA" id="ARBA00035207"/>
    </source>
</evidence>
<dbReference type="Gene3D" id="3.90.470.10">
    <property type="entry name" value="Ribosomal protein L22/L17"/>
    <property type="match status" value="1"/>
</dbReference>
<evidence type="ECO:0000256" key="4">
    <source>
        <dbReference type="ARBA" id="ARBA00022980"/>
    </source>
</evidence>
<accession>A0A395LWD7</accession>
<keyword evidence="4 7" id="KW-0689">Ribosomal protein</keyword>
<gene>
    <name evidence="7" type="primary">rplV</name>
    <name evidence="12" type="ORF">D0433_13130</name>
</gene>
<protein>
    <recommendedName>
        <fullName evidence="6 7">Large ribosomal subunit protein uL22</fullName>
    </recommendedName>
</protein>
<sequence>MGARKRKAAEARKEARRNATRSVAVLRHTPTSPRKMRLVVDLVRGKDVETATAILQNSTKHAARTVLRTLKSAVSNYMNRNNETVSERDLYIVEAYVNAGVTLKRIAPAPMGRAYRIRKRSNHLTIVVDKRKTKQDSNANKKTVAG</sequence>
<dbReference type="PANTHER" id="PTHR13501:SF8">
    <property type="entry name" value="LARGE RIBOSOMAL SUBUNIT PROTEIN UL22M"/>
    <property type="match status" value="1"/>
</dbReference>
<dbReference type="InterPro" id="IPR047867">
    <property type="entry name" value="Ribosomal_uL22_bac/org-type"/>
</dbReference>
<keyword evidence="2 7" id="KW-0699">rRNA-binding</keyword>
<comment type="similarity">
    <text evidence="1 7 8">Belongs to the universal ribosomal protein uL22 family.</text>
</comment>
<evidence type="ECO:0000256" key="7">
    <source>
        <dbReference type="HAMAP-Rule" id="MF_01331"/>
    </source>
</evidence>
<evidence type="ECO:0000313" key="13">
    <source>
        <dbReference type="Proteomes" id="UP000266389"/>
    </source>
</evidence>
<dbReference type="InterPro" id="IPR005727">
    <property type="entry name" value="Ribosomal_uL22_bac/chlpt-type"/>
</dbReference>
<dbReference type="NCBIfam" id="TIGR01044">
    <property type="entry name" value="rplV_bact"/>
    <property type="match status" value="1"/>
</dbReference>
<evidence type="ECO:0000256" key="9">
    <source>
        <dbReference type="RuleBase" id="RU004006"/>
    </source>
</evidence>
<dbReference type="Pfam" id="PF00237">
    <property type="entry name" value="Ribosomal_L22"/>
    <property type="match status" value="1"/>
</dbReference>
<dbReference type="GO" id="GO:0003735">
    <property type="term" value="F:structural constituent of ribosome"/>
    <property type="evidence" value="ECO:0007669"/>
    <property type="project" value="InterPro"/>
</dbReference>
<organism evidence="12 13">
    <name type="scientific">Candidatus Thermochlorobacter aerophilus</name>
    <dbReference type="NCBI Taxonomy" id="1868324"/>
    <lineage>
        <taxon>Bacteria</taxon>
        <taxon>Pseudomonadati</taxon>
        <taxon>Chlorobiota</taxon>
        <taxon>Chlorobiia</taxon>
        <taxon>Chlorobiales</taxon>
        <taxon>Candidatus Thermochlorobacteriaceae</taxon>
        <taxon>Candidatus Thermochlorobacter</taxon>
    </lineage>
</organism>
<keyword evidence="5 7" id="KW-0687">Ribonucleoprotein</keyword>
<proteinExistence type="inferred from homology"/>
<dbReference type="InterPro" id="IPR036394">
    <property type="entry name" value="Ribosomal_uL22_sf"/>
</dbReference>
<name>A0A395LWD7_9BACT</name>
<reference evidence="12 13" key="1">
    <citation type="journal article" date="2011" name="ISME J.">
        <title>Community ecology of hot spring cyanobacterial mats: predominant populations and their functional potential.</title>
        <authorList>
            <person name="Klatt C.G."/>
            <person name="Wood J.M."/>
            <person name="Rusch D.B."/>
            <person name="Bateson M.M."/>
            <person name="Hamamura N."/>
            <person name="Heidelberg J.F."/>
            <person name="Grossman A.R."/>
            <person name="Bhaya D."/>
            <person name="Cohan F.M."/>
            <person name="Kuhl M."/>
            <person name="Bryant D.A."/>
            <person name="Ward D.M."/>
        </authorList>
    </citation>
    <scope>NUCLEOTIDE SEQUENCE [LARGE SCALE GENOMIC DNA]</scope>
    <source>
        <strain evidence="12">OS</strain>
    </source>
</reference>
<dbReference type="GO" id="GO:0019843">
    <property type="term" value="F:rRNA binding"/>
    <property type="evidence" value="ECO:0007669"/>
    <property type="project" value="UniProtKB-UniRule"/>
</dbReference>
<evidence type="ECO:0000256" key="11">
    <source>
        <dbReference type="SAM" id="MobiDB-lite"/>
    </source>
</evidence>
<evidence type="ECO:0000313" key="12">
    <source>
        <dbReference type="EMBL" id="RFM22979.1"/>
    </source>
</evidence>
<evidence type="ECO:0000256" key="10">
    <source>
        <dbReference type="RuleBase" id="RU004008"/>
    </source>
</evidence>
<dbReference type="InterPro" id="IPR001063">
    <property type="entry name" value="Ribosomal_uL22"/>
</dbReference>